<protein>
    <submittedName>
        <fullName evidence="1">Uncharacterized protein</fullName>
    </submittedName>
</protein>
<evidence type="ECO:0000313" key="1">
    <source>
        <dbReference type="EMBL" id="RCS48268.1"/>
    </source>
</evidence>
<name>A0A368KQD4_9BACT</name>
<gene>
    <name evidence="1" type="ORF">DTL42_13785</name>
</gene>
<sequence length="257" mass="29217">MNGNHDFNGGIMTDDASTIDKQLRWRIQTDCGQRRIPAQLGIIDTEEKALRASYLLGTEALQSQKPYQRLGPVWLESIDAIQTGLRIGDLHLAAILAQPAAFFVCMLSGPQCALTQRTFPLIEAKFRQIFSEMLATKPSNFRQLEMLSECIFQFVAQLIPFPPTEELASHLLDELSQKGNSLNAICIRCMTGLHFHQDKSFRRDLTNQPECESTTKIVSQITELMQKEQYVEYYLNRQSDHDNFLSDALCECLDQLP</sequence>
<evidence type="ECO:0000313" key="2">
    <source>
        <dbReference type="Proteomes" id="UP000253562"/>
    </source>
</evidence>
<dbReference type="Proteomes" id="UP000253562">
    <property type="component" value="Unassembled WGS sequence"/>
</dbReference>
<dbReference type="AlphaFoldDB" id="A0A368KQD4"/>
<dbReference type="EMBL" id="QPEX01000027">
    <property type="protein sequence ID" value="RCS48268.1"/>
    <property type="molecule type" value="Genomic_DNA"/>
</dbReference>
<accession>A0A368KQD4</accession>
<organism evidence="1 2">
    <name type="scientific">Bremerella cremea</name>
    <dbReference type="NCBI Taxonomy" id="1031537"/>
    <lineage>
        <taxon>Bacteria</taxon>
        <taxon>Pseudomonadati</taxon>
        <taxon>Planctomycetota</taxon>
        <taxon>Planctomycetia</taxon>
        <taxon>Pirellulales</taxon>
        <taxon>Pirellulaceae</taxon>
        <taxon>Bremerella</taxon>
    </lineage>
</organism>
<reference evidence="1 2" key="1">
    <citation type="submission" date="2018-07" db="EMBL/GenBank/DDBJ databases">
        <title>Comparative genomes isolates from brazilian mangrove.</title>
        <authorList>
            <person name="De Araujo J.E."/>
            <person name="Taketani R.G."/>
            <person name="Silva M.C.P."/>
            <person name="Lourenco M.V."/>
            <person name="Oliveira V.M."/>
            <person name="Andreote F.D."/>
        </authorList>
    </citation>
    <scope>NUCLEOTIDE SEQUENCE [LARGE SCALE GENOMIC DNA]</scope>
    <source>
        <strain evidence="1 2">HEX PRIS-MGV</strain>
    </source>
</reference>
<proteinExistence type="predicted"/>
<comment type="caution">
    <text evidence="1">The sequence shown here is derived from an EMBL/GenBank/DDBJ whole genome shotgun (WGS) entry which is preliminary data.</text>
</comment>